<accession>A0A1B7VPM7</accession>
<dbReference type="SUPFAM" id="SSF48452">
    <property type="entry name" value="TPR-like"/>
    <property type="match status" value="1"/>
</dbReference>
<comment type="caution">
    <text evidence="2">The sequence shown here is derived from an EMBL/GenBank/DDBJ whole genome shotgun (WGS) entry which is preliminary data.</text>
</comment>
<gene>
    <name evidence="2" type="ORF">AN481_15620</name>
</gene>
<dbReference type="Proteomes" id="UP000092382">
    <property type="component" value="Unassembled WGS sequence"/>
</dbReference>
<dbReference type="AlphaFoldDB" id="A0A1B7VPM7"/>
<reference evidence="2 3" key="1">
    <citation type="submission" date="2015-09" db="EMBL/GenBank/DDBJ databases">
        <title>Whole genome shotgun sequence assembly of Aphanizomenon flos-aquae UKL13.</title>
        <authorList>
            <person name="Driscoll C."/>
        </authorList>
    </citation>
    <scope>NUCLEOTIDE SEQUENCE [LARGE SCALE GENOMIC DNA]</scope>
    <source>
        <strain evidence="2">MDT13</strain>
    </source>
</reference>
<evidence type="ECO:0000256" key="1">
    <source>
        <dbReference type="SAM" id="Coils"/>
    </source>
</evidence>
<organism evidence="2 3">
    <name type="scientific">Aphanizomenon flos-aquae LD13</name>
    <dbReference type="NCBI Taxonomy" id="1710894"/>
    <lineage>
        <taxon>Bacteria</taxon>
        <taxon>Bacillati</taxon>
        <taxon>Cyanobacteriota</taxon>
        <taxon>Cyanophyceae</taxon>
        <taxon>Nostocales</taxon>
        <taxon>Aphanizomenonaceae</taxon>
        <taxon>Aphanizomenon</taxon>
    </lineage>
</organism>
<evidence type="ECO:0000313" key="3">
    <source>
        <dbReference type="Proteomes" id="UP000092382"/>
    </source>
</evidence>
<dbReference type="EMBL" id="LJOY01000062">
    <property type="protein sequence ID" value="OBQ22440.1"/>
    <property type="molecule type" value="Genomic_DNA"/>
</dbReference>
<keyword evidence="1" id="KW-0175">Coiled coil</keyword>
<proteinExistence type="predicted"/>
<name>A0A1B7VPM7_APHFL</name>
<protein>
    <recommendedName>
        <fullName evidence="4">Peptidase M, neutral zinc metallopeptidase site</fullName>
    </recommendedName>
</protein>
<dbReference type="STRING" id="1803587.GCA_001593825_03481"/>
<sequence length="833" mass="97757">MNKMINSVSQLIFGVGVVDILEQITWSEEQAKQADNLANKKNLQAAVDITVKILERWSKSPNFLEQKLREPKLDNLLKDLQQKQKKWQLKIKQSQKLITEGDTILNQDKNNPFDTDFLTQALTIYEKSQNLTVNELVVHKISKIQAEIEKRNNFQLLVKQGQEAGRQMFYKQSLEKFTEAKKLFNNLTLVKPIQACESRINYEEKYEQYLIQANKLAQGGEFQKAIKLIKPIVSKFPRHDGREFLEKLQNVVNGKICFHAGLLAEKNNDLETAKSKYQEALTILQHLEKCWTRLNILEIKNQKYQRVLSNLTNINNSTAAYLRGYIYAQQGDFTKADQEWRKFPSEVIEKQRKLLLDLVKRQKIVIMKTIENLVTRGDLVEAKKVSLEFLQQYASESIVLNNLNNHIEPAMIVEKWQQKDWEKLARECEQEWKDKKDIVSLHNWAISTYYYSQIDPSKLRELITAWSISLTNIYNNPVWKNIIWLDYHKINFTEIVTKIKQILENRIEDIKEIDLSEYLHLRDLYRRENAYWKLLKLTEQPSISSSLMINNLLVSPAGAKYFSNNSLQNYLKSVIYNEQLCQALYTNWGLAIAACLQGDMERAIKIKPNNQPYLEIEKYAHSWLCYHEGCYLLKNNDSWEQAGEILKQARHLIVFNNEWIESLDNIFNKKRNQIKNLSEHLQFAKLWVDLLNSQNAKSYLAEMKAEEVREEIVTEKIALRQALRKFQEIKQIDANNSVVLDLIEKTESIIEKEDVFNMIKNNNFDGAVQTAKRSRYSEVRLMVTDLCIDILLNGIKNNSLYHDDVIKLCNWAYQLSPDDPRVREIRYLLGVRF</sequence>
<evidence type="ECO:0008006" key="4">
    <source>
        <dbReference type="Google" id="ProtNLM"/>
    </source>
</evidence>
<dbReference type="InterPro" id="IPR011990">
    <property type="entry name" value="TPR-like_helical_dom_sf"/>
</dbReference>
<dbReference type="Gene3D" id="1.25.40.10">
    <property type="entry name" value="Tetratricopeptide repeat domain"/>
    <property type="match status" value="1"/>
</dbReference>
<evidence type="ECO:0000313" key="2">
    <source>
        <dbReference type="EMBL" id="OBQ22440.1"/>
    </source>
</evidence>
<feature type="coiled-coil region" evidence="1">
    <location>
        <begin position="263"/>
        <end position="314"/>
    </location>
</feature>
<dbReference type="PATRIC" id="fig|1710894.3.peg.1697"/>